<dbReference type="AlphaFoldDB" id="A0A3M7C177"/>
<dbReference type="GO" id="GO:0006624">
    <property type="term" value="P:vacuolar protein processing"/>
    <property type="evidence" value="ECO:0007669"/>
    <property type="project" value="TreeGrafter"/>
</dbReference>
<dbReference type="Pfam" id="PF05620">
    <property type="entry name" value="TMEM208_SND2"/>
    <property type="match status" value="1"/>
</dbReference>
<accession>A0A3M7C177</accession>
<evidence type="ECO:0000256" key="6">
    <source>
        <dbReference type="ARBA" id="ARBA00023136"/>
    </source>
</evidence>
<dbReference type="VEuPathDB" id="FungiDB:BTJ68_04465"/>
<evidence type="ECO:0000256" key="4">
    <source>
        <dbReference type="ARBA" id="ARBA00022824"/>
    </source>
</evidence>
<evidence type="ECO:0000256" key="3">
    <source>
        <dbReference type="ARBA" id="ARBA00022692"/>
    </source>
</evidence>
<keyword evidence="5 8" id="KW-1133">Transmembrane helix</keyword>
<dbReference type="InterPro" id="IPR008506">
    <property type="entry name" value="SND2/TMEM208"/>
</dbReference>
<gene>
    <name evidence="9" type="ORF">D0865_09916</name>
</gene>
<feature type="compositionally biased region" description="Gly residues" evidence="7">
    <location>
        <begin position="194"/>
        <end position="204"/>
    </location>
</feature>
<comment type="subcellular location">
    <subcellularLocation>
        <location evidence="1">Endoplasmic reticulum membrane</location>
        <topology evidence="1">Multi-pass membrane protein</topology>
    </subcellularLocation>
</comment>
<keyword evidence="6 8" id="KW-0472">Membrane</keyword>
<dbReference type="PANTHER" id="PTHR13505">
    <property type="entry name" value="TRANSMEMBRANE PROTEIN 208"/>
    <property type="match status" value="1"/>
</dbReference>
<dbReference type="OrthoDB" id="10012212at2759"/>
<evidence type="ECO:0000256" key="8">
    <source>
        <dbReference type="SAM" id="Phobius"/>
    </source>
</evidence>
<evidence type="ECO:0000256" key="5">
    <source>
        <dbReference type="ARBA" id="ARBA00022989"/>
    </source>
</evidence>
<dbReference type="PANTHER" id="PTHR13505:SF7">
    <property type="entry name" value="TRANSMEMBRANE PROTEIN 208"/>
    <property type="match status" value="1"/>
</dbReference>
<keyword evidence="3 8" id="KW-0812">Transmembrane</keyword>
<dbReference type="GO" id="GO:0005773">
    <property type="term" value="C:vacuole"/>
    <property type="evidence" value="ECO:0007669"/>
    <property type="project" value="GOC"/>
</dbReference>
<evidence type="ECO:0000313" key="9">
    <source>
        <dbReference type="EMBL" id="RMY45437.1"/>
    </source>
</evidence>
<evidence type="ECO:0000256" key="2">
    <source>
        <dbReference type="ARBA" id="ARBA00009950"/>
    </source>
</evidence>
<organism evidence="9 10">
    <name type="scientific">Hortaea werneckii</name>
    <name type="common">Black yeast</name>
    <name type="synonym">Cladosporium werneckii</name>
    <dbReference type="NCBI Taxonomy" id="91943"/>
    <lineage>
        <taxon>Eukaryota</taxon>
        <taxon>Fungi</taxon>
        <taxon>Dikarya</taxon>
        <taxon>Ascomycota</taxon>
        <taxon>Pezizomycotina</taxon>
        <taxon>Dothideomycetes</taxon>
        <taxon>Dothideomycetidae</taxon>
        <taxon>Mycosphaerellales</taxon>
        <taxon>Teratosphaeriaceae</taxon>
        <taxon>Hortaea</taxon>
    </lineage>
</organism>
<feature type="region of interest" description="Disordered" evidence="7">
    <location>
        <begin position="194"/>
        <end position="223"/>
    </location>
</feature>
<evidence type="ECO:0000313" key="10">
    <source>
        <dbReference type="Proteomes" id="UP000270230"/>
    </source>
</evidence>
<evidence type="ECO:0008006" key="11">
    <source>
        <dbReference type="Google" id="ProtNLM"/>
    </source>
</evidence>
<dbReference type="EMBL" id="QWIN01000940">
    <property type="protein sequence ID" value="RMY45437.1"/>
    <property type="molecule type" value="Genomic_DNA"/>
</dbReference>
<feature type="transmembrane region" description="Helical" evidence="8">
    <location>
        <begin position="68"/>
        <end position="85"/>
    </location>
</feature>
<feature type="transmembrane region" description="Helical" evidence="8">
    <location>
        <begin position="138"/>
        <end position="155"/>
    </location>
</feature>
<protein>
    <recommendedName>
        <fullName evidence="11">DUF788 domain protein</fullName>
    </recommendedName>
</protein>
<sequence>MDLNQLQSKAPNHFPPTAQYAPESLLPSCDTAPIRLNQELATTNITMAQKAQKTLAARNTAALNRTHLISLIITILFLLLRTTLLHRTHTLKPFILLNLPAWLIEIWFERIGRPTKDAATGDLKRAGEDLEAKGLTEWMWDVLYWTWGCTVIAAVVGNRAWWLYLAVPVYSAYLAFSTYSGMRQGFAGMGGGDGAAAGSGGSGGPSKRQAKMEKRGGQRVQYR</sequence>
<proteinExistence type="inferred from homology"/>
<reference evidence="9 10" key="1">
    <citation type="journal article" date="2018" name="BMC Genomics">
        <title>Genomic evidence for intraspecific hybridization in a clonal and extremely halotolerant yeast.</title>
        <authorList>
            <person name="Gostincar C."/>
            <person name="Stajich J.E."/>
            <person name="Zupancic J."/>
            <person name="Zalar P."/>
            <person name="Gunde-Cimerman N."/>
        </authorList>
    </citation>
    <scope>NUCLEOTIDE SEQUENCE [LARGE SCALE GENOMIC DNA]</scope>
    <source>
        <strain evidence="9 10">EXF-151</strain>
    </source>
</reference>
<keyword evidence="4" id="KW-0256">Endoplasmic reticulum</keyword>
<name>A0A3M7C177_HORWE</name>
<comment type="similarity">
    <text evidence="2">Belongs to the TMEM208 family.</text>
</comment>
<dbReference type="Proteomes" id="UP000270230">
    <property type="component" value="Unassembled WGS sequence"/>
</dbReference>
<dbReference type="GO" id="GO:0005789">
    <property type="term" value="C:endoplasmic reticulum membrane"/>
    <property type="evidence" value="ECO:0007669"/>
    <property type="project" value="UniProtKB-SubCell"/>
</dbReference>
<evidence type="ECO:0000256" key="1">
    <source>
        <dbReference type="ARBA" id="ARBA00004477"/>
    </source>
</evidence>
<comment type="caution">
    <text evidence="9">The sequence shown here is derived from an EMBL/GenBank/DDBJ whole genome shotgun (WGS) entry which is preliminary data.</text>
</comment>
<evidence type="ECO:0000256" key="7">
    <source>
        <dbReference type="SAM" id="MobiDB-lite"/>
    </source>
</evidence>